<evidence type="ECO:0000313" key="2">
    <source>
        <dbReference type="EMBL" id="AZL57668.1"/>
    </source>
</evidence>
<name>A0A3S8U281_9RHOB</name>
<keyword evidence="1" id="KW-0732">Signal</keyword>
<evidence type="ECO:0000313" key="3">
    <source>
        <dbReference type="Proteomes" id="UP000282002"/>
    </source>
</evidence>
<dbReference type="Proteomes" id="UP000282002">
    <property type="component" value="Chromosome"/>
</dbReference>
<feature type="signal peptide" evidence="1">
    <location>
        <begin position="1"/>
        <end position="18"/>
    </location>
</feature>
<dbReference type="Gene3D" id="3.40.50.1240">
    <property type="entry name" value="Phosphoglycerate mutase-like"/>
    <property type="match status" value="1"/>
</dbReference>
<dbReference type="SUPFAM" id="SSF53254">
    <property type="entry name" value="Phosphoglycerate mutase-like"/>
    <property type="match status" value="1"/>
</dbReference>
<dbReference type="CDD" id="cd07067">
    <property type="entry name" value="HP_PGM_like"/>
    <property type="match status" value="1"/>
</dbReference>
<proteinExistence type="predicted"/>
<dbReference type="RefSeq" id="WP_125323856.1">
    <property type="nucleotide sequence ID" value="NZ_CP034328.1"/>
</dbReference>
<feature type="chain" id="PRO_5018980275" evidence="1">
    <location>
        <begin position="19"/>
        <end position="180"/>
    </location>
</feature>
<organism evidence="2 3">
    <name type="scientific">Tabrizicola piscis</name>
    <dbReference type="NCBI Taxonomy" id="2494374"/>
    <lineage>
        <taxon>Bacteria</taxon>
        <taxon>Pseudomonadati</taxon>
        <taxon>Pseudomonadota</taxon>
        <taxon>Alphaproteobacteria</taxon>
        <taxon>Rhodobacterales</taxon>
        <taxon>Paracoccaceae</taxon>
        <taxon>Tabrizicola</taxon>
    </lineage>
</organism>
<dbReference type="KEGG" id="taw:EI545_01690"/>
<dbReference type="EMBL" id="CP034328">
    <property type="protein sequence ID" value="AZL57668.1"/>
    <property type="molecule type" value="Genomic_DNA"/>
</dbReference>
<dbReference type="OrthoDB" id="2237472at2"/>
<sequence>MRFLILCLAMVFSDPALAADPLDAARAPGAVLLMRHATAPGTGDPSGMRLGDCSTQRNLSDAGRDEARAIGARLRDAGISFGQILASEWCRTTETANLLGLGPVTPFPPANSFFGNRATADQQTAQVLDHLAALPEGDRVLIVTHQVNITALTGITPRSGEIVVARRGASGLEVLGRLPP</sequence>
<dbReference type="AlphaFoldDB" id="A0A3S8U281"/>
<protein>
    <submittedName>
        <fullName evidence="2">Histidine phosphatase family protein</fullName>
    </submittedName>
</protein>
<dbReference type="Pfam" id="PF00300">
    <property type="entry name" value="His_Phos_1"/>
    <property type="match status" value="1"/>
</dbReference>
<reference evidence="2 3" key="1">
    <citation type="submission" date="2018-12" db="EMBL/GenBank/DDBJ databases">
        <title>Complete genome sequencing of Tabrizicola sp. K13M18.</title>
        <authorList>
            <person name="Bae J.-W."/>
        </authorList>
    </citation>
    <scope>NUCLEOTIDE SEQUENCE [LARGE SCALE GENOMIC DNA]</scope>
    <source>
        <strain evidence="2 3">K13M18</strain>
    </source>
</reference>
<dbReference type="InterPro" id="IPR013078">
    <property type="entry name" value="His_Pase_superF_clade-1"/>
</dbReference>
<gene>
    <name evidence="2" type="ORF">EI545_01690</name>
</gene>
<evidence type="ECO:0000256" key="1">
    <source>
        <dbReference type="SAM" id="SignalP"/>
    </source>
</evidence>
<dbReference type="InterPro" id="IPR029033">
    <property type="entry name" value="His_PPase_superfam"/>
</dbReference>
<keyword evidence="3" id="KW-1185">Reference proteome</keyword>
<accession>A0A3S8U281</accession>